<dbReference type="EMBL" id="CP113520">
    <property type="protein sequence ID" value="WAJ29842.1"/>
    <property type="molecule type" value="Genomic_DNA"/>
</dbReference>
<organism evidence="1 2">
    <name type="scientific">Antarcticirhabdus aurantiaca</name>
    <dbReference type="NCBI Taxonomy" id="2606717"/>
    <lineage>
        <taxon>Bacteria</taxon>
        <taxon>Pseudomonadati</taxon>
        <taxon>Pseudomonadota</taxon>
        <taxon>Alphaproteobacteria</taxon>
        <taxon>Hyphomicrobiales</taxon>
        <taxon>Aurantimonadaceae</taxon>
        <taxon>Antarcticirhabdus</taxon>
    </lineage>
</organism>
<protein>
    <submittedName>
        <fullName evidence="1">Chemotaxis protein CheA</fullName>
    </submittedName>
</protein>
<evidence type="ECO:0000313" key="2">
    <source>
        <dbReference type="Proteomes" id="UP001163223"/>
    </source>
</evidence>
<dbReference type="Proteomes" id="UP001163223">
    <property type="component" value="Chromosome"/>
</dbReference>
<keyword evidence="2" id="KW-1185">Reference proteome</keyword>
<sequence length="732" mass="77468">MSALDEIRIVFFQECEEQLQELETGLTAMAGGETDADTVNAVFRAVHSIKGGAGAFALKQLVGFAHVFETTLDEVRQGRLDPGAEVMDVMLRSADVLNDLVAAGRDGGEVEAERTAPLLAELERLAGKGPGGHGGEDEDAEPFSFDDLDFTPVAFDLGDLGDLDGGGDGPKFRVSFRPRPELYAKANEATVLLRELGTLGPVSTTCNADALPLLDALDPEGAYLAWTIEISGEVTEAQIREIFEFAEWDCDLTIEALGLADLSEIAVPDAGADTGISVADLLARIQGELTGAPAAEGPAEPAPAPAAKAEAKPAAEAAEKPAAGGEKKEEAAPVIRVELPRVDKLIDLVGELVTTQAILSQRLEESGAAATGSDLMNSVEELQRLTRDLQDSVMAVRAQPVKSVFQRMPRIVREVASATGKKVGFQTRGENTEVDKTVVERLAEPLTHMIRNAIDHGLESPEKRLAAGKPEEGTVTLSAAHRSGRIVIEIADDGAGINRSKVREIATNKGLIPADAVLTDEETDQLIMLPGFSTATTVSNISGRGVGMDVVKQSIEALGGRLVITSRPGFGSTFTMNLPLTLAVLDGMVVRVEDDTLVVPLASIVVTFRPQPEDLQMIGAGQAVKVRGSTLPLIDVGLKLGYRDAPADPLTGVAILVEGDNNRRVALLVDDIRGQRQVVIKSLEKNYRPVPGIAAATISGEGRVALIIDVDAMMSDQSFDQFILGNEPIAAE</sequence>
<proteinExistence type="predicted"/>
<evidence type="ECO:0000313" key="1">
    <source>
        <dbReference type="EMBL" id="WAJ29842.1"/>
    </source>
</evidence>
<gene>
    <name evidence="1" type="ORF">OXU80_06365</name>
</gene>
<name>A0ACD4NSS8_9HYPH</name>
<accession>A0ACD4NSS8</accession>
<reference evidence="1" key="1">
    <citation type="submission" date="2022-11" db="EMBL/GenBank/DDBJ databases">
        <title>beta-Carotene-producing bacterium, Jeongeuplla avenae sp. nov., alleviates the salt stress of Arabidopsis seedlings.</title>
        <authorList>
            <person name="Jiang L."/>
            <person name="Lee J."/>
        </authorList>
    </citation>
    <scope>NUCLEOTIDE SEQUENCE</scope>
    <source>
        <strain evidence="1">DY_R2A_6</strain>
    </source>
</reference>